<dbReference type="InterPro" id="IPR019887">
    <property type="entry name" value="Tscrpt_reg_AsnC/Lrp_C"/>
</dbReference>
<protein>
    <submittedName>
        <fullName evidence="5">Lrp/AsnC family transcriptional regulator</fullName>
    </submittedName>
</protein>
<keyword evidence="1" id="KW-0805">Transcription regulation</keyword>
<dbReference type="SUPFAM" id="SSF54909">
    <property type="entry name" value="Dimeric alpha+beta barrel"/>
    <property type="match status" value="1"/>
</dbReference>
<dbReference type="SUPFAM" id="SSF46785">
    <property type="entry name" value="Winged helix' DNA-binding domain"/>
    <property type="match status" value="1"/>
</dbReference>
<dbReference type="PROSITE" id="PS00519">
    <property type="entry name" value="HTH_ASNC_1"/>
    <property type="match status" value="1"/>
</dbReference>
<evidence type="ECO:0000313" key="5">
    <source>
        <dbReference type="EMBL" id="QOT70681.1"/>
    </source>
</evidence>
<dbReference type="Gene3D" id="3.30.70.920">
    <property type="match status" value="1"/>
</dbReference>
<dbReference type="InterPro" id="IPR000485">
    <property type="entry name" value="AsnC-type_HTH_dom"/>
</dbReference>
<dbReference type="InterPro" id="IPR011008">
    <property type="entry name" value="Dimeric_a/b-barrel"/>
</dbReference>
<dbReference type="PRINTS" id="PR00033">
    <property type="entry name" value="HTHASNC"/>
</dbReference>
<proteinExistence type="predicted"/>
<keyword evidence="2" id="KW-0238">DNA-binding</keyword>
<evidence type="ECO:0000313" key="6">
    <source>
        <dbReference type="Proteomes" id="UP000593663"/>
    </source>
</evidence>
<sequence>MKLDRIDIKILRKLQSSGRISNVDLAEAVGLSASPCLARIKKLEAAGIVIGYNAHFDLTKLGDFVTVYVQVILKNHRRAEAERFERAVLRIAEVVEFHMVNGKFDYLVKIVAQGYDGPARILEQIWQADLGIQSYSIFIVSSTPIRNSSLPLSD</sequence>
<dbReference type="GO" id="GO:0043200">
    <property type="term" value="P:response to amino acid"/>
    <property type="evidence" value="ECO:0007669"/>
    <property type="project" value="TreeGrafter"/>
</dbReference>
<dbReference type="KEGG" id="sbar:H5V43_11100"/>
<dbReference type="InterPro" id="IPR036388">
    <property type="entry name" value="WH-like_DNA-bd_sf"/>
</dbReference>
<name>A0A7M2GDH3_SPHSA</name>
<dbReference type="AlphaFoldDB" id="A0A7M2GDH3"/>
<gene>
    <name evidence="5" type="ORF">H5V43_11100</name>
</gene>
<evidence type="ECO:0000259" key="4">
    <source>
        <dbReference type="PROSITE" id="PS50956"/>
    </source>
</evidence>
<reference evidence="6" key="1">
    <citation type="submission" date="2020-08" db="EMBL/GenBank/DDBJ databases">
        <title>Complete genome sequence of Sphingobium barthaii strain KK22, a high-molecular-weight polycyclic aromatic hydrocarbon-degrading soil bacterium.</title>
        <authorList>
            <person name="Mori J.F."/>
            <person name="Kanaly R.A."/>
        </authorList>
    </citation>
    <scope>NUCLEOTIDE SEQUENCE [LARGE SCALE GENOMIC DNA]</scope>
    <source>
        <strain evidence="6">KK22</strain>
    </source>
</reference>
<dbReference type="CDD" id="cd00090">
    <property type="entry name" value="HTH_ARSR"/>
    <property type="match status" value="1"/>
</dbReference>
<keyword evidence="3" id="KW-0804">Transcription</keyword>
<dbReference type="InterPro" id="IPR019888">
    <property type="entry name" value="Tscrpt_reg_AsnC-like"/>
</dbReference>
<dbReference type="EMBL" id="CP060035">
    <property type="protein sequence ID" value="QOT70681.1"/>
    <property type="molecule type" value="Genomic_DNA"/>
</dbReference>
<feature type="domain" description="HTH asnC-type" evidence="4">
    <location>
        <begin position="3"/>
        <end position="64"/>
    </location>
</feature>
<evidence type="ECO:0000256" key="1">
    <source>
        <dbReference type="ARBA" id="ARBA00023015"/>
    </source>
</evidence>
<dbReference type="PANTHER" id="PTHR30154:SF34">
    <property type="entry name" value="TRANSCRIPTIONAL REGULATOR AZLB"/>
    <property type="match status" value="1"/>
</dbReference>
<dbReference type="PROSITE" id="PS50956">
    <property type="entry name" value="HTH_ASNC_2"/>
    <property type="match status" value="1"/>
</dbReference>
<accession>A0A7M2GDH3</accession>
<dbReference type="GO" id="GO:0005829">
    <property type="term" value="C:cytosol"/>
    <property type="evidence" value="ECO:0007669"/>
    <property type="project" value="TreeGrafter"/>
</dbReference>
<evidence type="ECO:0000256" key="2">
    <source>
        <dbReference type="ARBA" id="ARBA00023125"/>
    </source>
</evidence>
<dbReference type="Pfam" id="PF13412">
    <property type="entry name" value="HTH_24"/>
    <property type="match status" value="1"/>
</dbReference>
<dbReference type="InterPro" id="IPR036390">
    <property type="entry name" value="WH_DNA-bd_sf"/>
</dbReference>
<dbReference type="GO" id="GO:0006355">
    <property type="term" value="P:regulation of DNA-templated transcription"/>
    <property type="evidence" value="ECO:0007669"/>
    <property type="project" value="UniProtKB-ARBA"/>
</dbReference>
<dbReference type="InterPro" id="IPR019885">
    <property type="entry name" value="Tscrpt_reg_HTH_AsnC-type_CS"/>
</dbReference>
<dbReference type="SMART" id="SM00344">
    <property type="entry name" value="HTH_ASNC"/>
    <property type="match status" value="1"/>
</dbReference>
<dbReference type="Pfam" id="PF01037">
    <property type="entry name" value="AsnC_trans_reg"/>
    <property type="match status" value="1"/>
</dbReference>
<dbReference type="GO" id="GO:0043565">
    <property type="term" value="F:sequence-specific DNA binding"/>
    <property type="evidence" value="ECO:0007669"/>
    <property type="project" value="InterPro"/>
</dbReference>
<dbReference type="Proteomes" id="UP000593663">
    <property type="component" value="Chromosome 1"/>
</dbReference>
<dbReference type="Gene3D" id="1.10.10.10">
    <property type="entry name" value="Winged helix-like DNA-binding domain superfamily/Winged helix DNA-binding domain"/>
    <property type="match status" value="1"/>
</dbReference>
<dbReference type="PANTHER" id="PTHR30154">
    <property type="entry name" value="LEUCINE-RESPONSIVE REGULATORY PROTEIN"/>
    <property type="match status" value="1"/>
</dbReference>
<evidence type="ECO:0000256" key="3">
    <source>
        <dbReference type="ARBA" id="ARBA00023163"/>
    </source>
</evidence>
<dbReference type="RefSeq" id="WP_037481985.1">
    <property type="nucleotide sequence ID" value="NZ_BATN01000021.1"/>
</dbReference>
<organism evidence="5 6">
    <name type="scientific">Sphingobium fuliginis (strain ATCC 27551)</name>
    <dbReference type="NCBI Taxonomy" id="336203"/>
    <lineage>
        <taxon>Bacteria</taxon>
        <taxon>Pseudomonadati</taxon>
        <taxon>Pseudomonadota</taxon>
        <taxon>Alphaproteobacteria</taxon>
        <taxon>Sphingomonadales</taxon>
        <taxon>Sphingomonadaceae</taxon>
        <taxon>Sphingobium</taxon>
    </lineage>
</organism>
<dbReference type="InterPro" id="IPR011991">
    <property type="entry name" value="ArsR-like_HTH"/>
</dbReference>